<sequence>MEMARFDLYQLVISIELSVIVSQINEEVNNNIPLMIYAVGSTIVPLYIYRNYYMKTCSSHIFKIHHIQISNIKSFTHLTNYCGTLDPSLLSIDIMFFAGITIKPSKRFCLFDSSSAGGPIAIDIFIRLFKHLINHYSQKGYKCIKYVPMCNFIRIESFSHFPTLLAIFNDLTLVHFLWFLINYYADNLKFGSYDKQIFIIFYCFLGHQLLSPTYNNNTIRETLSTELNTLSVQNVAQ</sequence>
<dbReference type="AlphaFoldDB" id="A0A6G0TMT7"/>
<reference evidence="2 3" key="1">
    <citation type="submission" date="2019-08" db="EMBL/GenBank/DDBJ databases">
        <title>The genome of the soybean aphid Biotype 1, its phylome, world population structure and adaptation to the North American continent.</title>
        <authorList>
            <person name="Giordano R."/>
            <person name="Donthu R.K."/>
            <person name="Hernandez A.G."/>
            <person name="Wright C.L."/>
            <person name="Zimin A.V."/>
        </authorList>
    </citation>
    <scope>NUCLEOTIDE SEQUENCE [LARGE SCALE GENOMIC DNA]</scope>
    <source>
        <tissue evidence="2">Whole aphids</tissue>
    </source>
</reference>
<evidence type="ECO:0000313" key="2">
    <source>
        <dbReference type="EMBL" id="KAE9535276.1"/>
    </source>
</evidence>
<feature type="transmembrane region" description="Helical" evidence="1">
    <location>
        <begin position="197"/>
        <end position="214"/>
    </location>
</feature>
<proteinExistence type="predicted"/>
<keyword evidence="1" id="KW-1133">Transmembrane helix</keyword>
<organism evidence="2 3">
    <name type="scientific">Aphis glycines</name>
    <name type="common">Soybean aphid</name>
    <dbReference type="NCBI Taxonomy" id="307491"/>
    <lineage>
        <taxon>Eukaryota</taxon>
        <taxon>Metazoa</taxon>
        <taxon>Ecdysozoa</taxon>
        <taxon>Arthropoda</taxon>
        <taxon>Hexapoda</taxon>
        <taxon>Insecta</taxon>
        <taxon>Pterygota</taxon>
        <taxon>Neoptera</taxon>
        <taxon>Paraneoptera</taxon>
        <taxon>Hemiptera</taxon>
        <taxon>Sternorrhyncha</taxon>
        <taxon>Aphidomorpha</taxon>
        <taxon>Aphidoidea</taxon>
        <taxon>Aphididae</taxon>
        <taxon>Aphidini</taxon>
        <taxon>Aphis</taxon>
        <taxon>Aphis</taxon>
    </lineage>
</organism>
<feature type="transmembrane region" description="Helical" evidence="1">
    <location>
        <begin position="164"/>
        <end position="185"/>
    </location>
</feature>
<dbReference type="Proteomes" id="UP000475862">
    <property type="component" value="Unassembled WGS sequence"/>
</dbReference>
<keyword evidence="1" id="KW-0812">Transmembrane</keyword>
<keyword evidence="1" id="KW-0472">Membrane</keyword>
<name>A0A6G0TMT7_APHGL</name>
<dbReference type="EMBL" id="VYZN01000026">
    <property type="protein sequence ID" value="KAE9535276.1"/>
    <property type="molecule type" value="Genomic_DNA"/>
</dbReference>
<feature type="transmembrane region" description="Helical" evidence="1">
    <location>
        <begin position="31"/>
        <end position="49"/>
    </location>
</feature>
<accession>A0A6G0TMT7</accession>
<evidence type="ECO:0000256" key="1">
    <source>
        <dbReference type="SAM" id="Phobius"/>
    </source>
</evidence>
<comment type="caution">
    <text evidence="2">The sequence shown here is derived from an EMBL/GenBank/DDBJ whole genome shotgun (WGS) entry which is preliminary data.</text>
</comment>
<gene>
    <name evidence="2" type="ORF">AGLY_008009</name>
</gene>
<keyword evidence="3" id="KW-1185">Reference proteome</keyword>
<evidence type="ECO:0000313" key="3">
    <source>
        <dbReference type="Proteomes" id="UP000475862"/>
    </source>
</evidence>
<protein>
    <submittedName>
        <fullName evidence="2">Uncharacterized protein</fullName>
    </submittedName>
</protein>